<dbReference type="Gene3D" id="3.30.70.330">
    <property type="match status" value="1"/>
</dbReference>
<dbReference type="GO" id="GO:0019843">
    <property type="term" value="F:rRNA binding"/>
    <property type="evidence" value="ECO:0007669"/>
    <property type="project" value="UniProtKB-UniRule"/>
</dbReference>
<evidence type="ECO:0000256" key="4">
    <source>
        <dbReference type="HAMAP-Rule" id="MF_01369"/>
    </source>
</evidence>
<gene>
    <name evidence="4" type="primary">rplW</name>
    <name evidence="5" type="ORF">COY52_07860</name>
</gene>
<dbReference type="Pfam" id="PF00276">
    <property type="entry name" value="Ribosomal_L23"/>
    <property type="match status" value="1"/>
</dbReference>
<dbReference type="PANTHER" id="PTHR11620">
    <property type="entry name" value="60S RIBOSOMAL PROTEIN L23A"/>
    <property type="match status" value="1"/>
</dbReference>
<dbReference type="InterPro" id="IPR012678">
    <property type="entry name" value="Ribosomal_uL23/eL15/eS24_sf"/>
</dbReference>
<dbReference type="GO" id="GO:0003735">
    <property type="term" value="F:structural constituent of ribosome"/>
    <property type="evidence" value="ECO:0007669"/>
    <property type="project" value="InterPro"/>
</dbReference>
<proteinExistence type="inferred from homology"/>
<sequence>MDPRSVIKRAITTEKTSELKQKNNRYVFEVDIKANKVDIKNAVETMFKVKTIKINTSITHGKKKRVRWQLGNKPDWKKAMVQLRVGDRIEMLE</sequence>
<evidence type="ECO:0000256" key="2">
    <source>
        <dbReference type="ARBA" id="ARBA00022980"/>
    </source>
</evidence>
<keyword evidence="4" id="KW-0699">rRNA-binding</keyword>
<keyword evidence="2 4" id="KW-0689">Ribosomal protein</keyword>
<keyword evidence="3 4" id="KW-0687">Ribonucleoprotein</keyword>
<evidence type="ECO:0000256" key="3">
    <source>
        <dbReference type="ARBA" id="ARBA00023274"/>
    </source>
</evidence>
<evidence type="ECO:0000256" key="1">
    <source>
        <dbReference type="ARBA" id="ARBA00006700"/>
    </source>
</evidence>
<name>A0A2M7S9L8_9BACT</name>
<dbReference type="GO" id="GO:0005840">
    <property type="term" value="C:ribosome"/>
    <property type="evidence" value="ECO:0007669"/>
    <property type="project" value="UniProtKB-KW"/>
</dbReference>
<comment type="subunit">
    <text evidence="4">Part of the 50S ribosomal subunit. Contacts protein L29, and trigger factor when it is bound to the ribosome.</text>
</comment>
<dbReference type="GO" id="GO:1990904">
    <property type="term" value="C:ribonucleoprotein complex"/>
    <property type="evidence" value="ECO:0007669"/>
    <property type="project" value="UniProtKB-KW"/>
</dbReference>
<dbReference type="Proteomes" id="UP000229307">
    <property type="component" value="Unassembled WGS sequence"/>
</dbReference>
<reference evidence="6" key="1">
    <citation type="submission" date="2017-09" db="EMBL/GenBank/DDBJ databases">
        <title>Depth-based differentiation of microbial function through sediment-hosted aquifers and enrichment of novel symbionts in the deep terrestrial subsurface.</title>
        <authorList>
            <person name="Probst A.J."/>
            <person name="Ladd B."/>
            <person name="Jarett J.K."/>
            <person name="Geller-Mcgrath D.E."/>
            <person name="Sieber C.M.K."/>
            <person name="Emerson J.B."/>
            <person name="Anantharaman K."/>
            <person name="Thomas B.C."/>
            <person name="Malmstrom R."/>
            <person name="Stieglmeier M."/>
            <person name="Klingl A."/>
            <person name="Woyke T."/>
            <person name="Ryan C.M."/>
            <person name="Banfield J.F."/>
        </authorList>
    </citation>
    <scope>NUCLEOTIDE SEQUENCE [LARGE SCALE GENOMIC DNA]</scope>
</reference>
<evidence type="ECO:0000313" key="5">
    <source>
        <dbReference type="EMBL" id="PIZ16180.1"/>
    </source>
</evidence>
<dbReference type="InterPro" id="IPR013025">
    <property type="entry name" value="Ribosomal_uL23-like"/>
</dbReference>
<dbReference type="EMBL" id="PFMR01000206">
    <property type="protein sequence ID" value="PIZ16180.1"/>
    <property type="molecule type" value="Genomic_DNA"/>
</dbReference>
<organism evidence="5 6">
    <name type="scientific">Candidatus Desantisbacteria bacterium CG_4_10_14_0_8_um_filter_48_22</name>
    <dbReference type="NCBI Taxonomy" id="1974543"/>
    <lineage>
        <taxon>Bacteria</taxon>
        <taxon>Candidatus Desantisiibacteriota</taxon>
    </lineage>
</organism>
<dbReference type="AlphaFoldDB" id="A0A2M7S9L8"/>
<dbReference type="HAMAP" id="MF_01369_B">
    <property type="entry name" value="Ribosomal_uL23_B"/>
    <property type="match status" value="1"/>
</dbReference>
<dbReference type="InterPro" id="IPR012677">
    <property type="entry name" value="Nucleotide-bd_a/b_plait_sf"/>
</dbReference>
<comment type="function">
    <text evidence="4">One of the early assembly proteins it binds 23S rRNA. One of the proteins that surrounds the polypeptide exit tunnel on the outside of the ribosome. Forms the main docking site for trigger factor binding to the ribosome.</text>
</comment>
<evidence type="ECO:0000313" key="6">
    <source>
        <dbReference type="Proteomes" id="UP000229307"/>
    </source>
</evidence>
<comment type="caution">
    <text evidence="5">The sequence shown here is derived from an EMBL/GenBank/DDBJ whole genome shotgun (WGS) entry which is preliminary data.</text>
</comment>
<protein>
    <recommendedName>
        <fullName evidence="4">Large ribosomal subunit protein uL23</fullName>
    </recommendedName>
</protein>
<dbReference type="GO" id="GO:0006412">
    <property type="term" value="P:translation"/>
    <property type="evidence" value="ECO:0007669"/>
    <property type="project" value="UniProtKB-UniRule"/>
</dbReference>
<dbReference type="SUPFAM" id="SSF54189">
    <property type="entry name" value="Ribosomal proteins S24e, L23 and L15e"/>
    <property type="match status" value="1"/>
</dbReference>
<dbReference type="NCBIfam" id="NF004363">
    <property type="entry name" value="PRK05738.2-4"/>
    <property type="match status" value="1"/>
</dbReference>
<comment type="similarity">
    <text evidence="1 4">Belongs to the universal ribosomal protein uL23 family.</text>
</comment>
<accession>A0A2M7S9L8</accession>
<keyword evidence="4" id="KW-0694">RNA-binding</keyword>